<protein>
    <submittedName>
        <fullName evidence="2">SRSO17 transposase</fullName>
    </submittedName>
</protein>
<dbReference type="EMBL" id="FQVN01000019">
    <property type="protein sequence ID" value="SHH04017.1"/>
    <property type="molecule type" value="Genomic_DNA"/>
</dbReference>
<organism evidence="2 3">
    <name type="scientific">Streptoalloteichus hindustanus</name>
    <dbReference type="NCBI Taxonomy" id="2017"/>
    <lineage>
        <taxon>Bacteria</taxon>
        <taxon>Bacillati</taxon>
        <taxon>Actinomycetota</taxon>
        <taxon>Actinomycetes</taxon>
        <taxon>Pseudonocardiales</taxon>
        <taxon>Pseudonocardiaceae</taxon>
        <taxon>Streptoalloteichus</taxon>
    </lineage>
</organism>
<sequence>MTGGDLRSLLSTVEAAHARIAPRFLRAEPRRRALRYLCGLALSNGPRGGRRLVMRGGEEQPDGMQRLLTSAQWDSEVVRDDLQDMVAEHLGDPGGVLVVGERHFRKNGVRSAGVHERYDRLTGRVTNGQLGVFLLYVSPRGSAIVDRELYLPPVWLADPRRRRDAGLGDEVRFREVGELAALMAARTRVPAAWLVAGRPYGASGSLHTALQRRGIPHVLEVDPAEVLPFLVDNRVVAQSVDAVLGRSGHAGHGPRGADEPARPRRWNTVRWARFPLAPAAHHGFCRWLVVAEPMSPGLVRRCHVACGPTGTPLNELARAVETAERAPDCLAAACVHAGLDNYEARQRTAWYRHVTLSAIAHSCLEIARADADPARAESSPGRTAAVVMGAVGAIPRGAGHRTRTARGTSFPRRWEPADWMSARPVGGRVG</sequence>
<dbReference type="InterPro" id="IPR039365">
    <property type="entry name" value="IS701-like"/>
</dbReference>
<evidence type="ECO:0000259" key="1">
    <source>
        <dbReference type="Pfam" id="PF13546"/>
    </source>
</evidence>
<dbReference type="AlphaFoldDB" id="A0A1M5PQB7"/>
<dbReference type="STRING" id="2017.SAMN05444320_11935"/>
<dbReference type="InterPro" id="IPR038721">
    <property type="entry name" value="IS701-like_DDE_dom"/>
</dbReference>
<evidence type="ECO:0000313" key="3">
    <source>
        <dbReference type="Proteomes" id="UP000184501"/>
    </source>
</evidence>
<dbReference type="OrthoDB" id="4954307at2"/>
<name>A0A1M5PQB7_STRHI</name>
<dbReference type="Pfam" id="PF13546">
    <property type="entry name" value="DDE_5"/>
    <property type="match status" value="1"/>
</dbReference>
<evidence type="ECO:0000313" key="2">
    <source>
        <dbReference type="EMBL" id="SHH04017.1"/>
    </source>
</evidence>
<dbReference type="PANTHER" id="PTHR33627">
    <property type="entry name" value="TRANSPOSASE"/>
    <property type="match status" value="1"/>
</dbReference>
<accession>A0A1M5PQB7</accession>
<dbReference type="Proteomes" id="UP000184501">
    <property type="component" value="Unassembled WGS sequence"/>
</dbReference>
<reference evidence="2 3" key="1">
    <citation type="submission" date="2016-11" db="EMBL/GenBank/DDBJ databases">
        <authorList>
            <person name="Jaros S."/>
            <person name="Januszkiewicz K."/>
            <person name="Wedrychowicz H."/>
        </authorList>
    </citation>
    <scope>NUCLEOTIDE SEQUENCE [LARGE SCALE GENOMIC DNA]</scope>
    <source>
        <strain evidence="2 3">DSM 44523</strain>
    </source>
</reference>
<keyword evidence="3" id="KW-1185">Reference proteome</keyword>
<dbReference type="RefSeq" id="WP_083960356.1">
    <property type="nucleotide sequence ID" value="NZ_FQVN01000019.1"/>
</dbReference>
<gene>
    <name evidence="2" type="ORF">SAMN05444320_11935</name>
</gene>
<proteinExistence type="predicted"/>
<feature type="domain" description="Transposase IS701-like DDE" evidence="1">
    <location>
        <begin position="22"/>
        <end position="271"/>
    </location>
</feature>
<dbReference type="PANTHER" id="PTHR33627:SF1">
    <property type="entry name" value="TRANSPOSASE"/>
    <property type="match status" value="1"/>
</dbReference>